<name>A0A4U6D0C4_9BACT</name>
<comment type="caution">
    <text evidence="3">The sequence shown here is derived from an EMBL/GenBank/DDBJ whole genome shotgun (WGS) entry which is preliminary data.</text>
</comment>
<dbReference type="Pfam" id="PF13517">
    <property type="entry name" value="FG-GAP_3"/>
    <property type="match status" value="5"/>
</dbReference>
<dbReference type="InterPro" id="IPR028994">
    <property type="entry name" value="Integrin_alpha_N"/>
</dbReference>
<dbReference type="PANTHER" id="PTHR16026">
    <property type="entry name" value="CARTILAGE ACIDIC PROTEIN 1"/>
    <property type="match status" value="1"/>
</dbReference>
<dbReference type="InterPro" id="IPR027039">
    <property type="entry name" value="Crtac1"/>
</dbReference>
<dbReference type="SUPFAM" id="SSF69318">
    <property type="entry name" value="Integrin alpha N-terminal domain"/>
    <property type="match status" value="3"/>
</dbReference>
<gene>
    <name evidence="3" type="ORF">FDK13_22100</name>
</gene>
<dbReference type="InterPro" id="IPR011519">
    <property type="entry name" value="UnbV_ASPIC"/>
</dbReference>
<dbReference type="InterPro" id="IPR013517">
    <property type="entry name" value="FG-GAP"/>
</dbReference>
<evidence type="ECO:0000313" key="3">
    <source>
        <dbReference type="EMBL" id="TKT89557.1"/>
    </source>
</evidence>
<dbReference type="RefSeq" id="WP_137342201.1">
    <property type="nucleotide sequence ID" value="NZ_BSQH01000009.1"/>
</dbReference>
<dbReference type="Pfam" id="PF07593">
    <property type="entry name" value="UnbV_ASPIC"/>
    <property type="match status" value="1"/>
</dbReference>
<dbReference type="PANTHER" id="PTHR16026:SF0">
    <property type="entry name" value="CARTILAGE ACIDIC PROTEIN 1"/>
    <property type="match status" value="1"/>
</dbReference>
<dbReference type="OrthoDB" id="1488345at2"/>
<dbReference type="Gene3D" id="2.130.10.130">
    <property type="entry name" value="Integrin alpha, N-terminal"/>
    <property type="match status" value="4"/>
</dbReference>
<evidence type="ECO:0000256" key="1">
    <source>
        <dbReference type="ARBA" id="ARBA00022729"/>
    </source>
</evidence>
<accession>A0A4U6D0C4</accession>
<evidence type="ECO:0000313" key="4">
    <source>
        <dbReference type="Proteomes" id="UP000304900"/>
    </source>
</evidence>
<evidence type="ECO:0000259" key="2">
    <source>
        <dbReference type="Pfam" id="PF07593"/>
    </source>
</evidence>
<reference evidence="3 4" key="1">
    <citation type="submission" date="2019-05" db="EMBL/GenBank/DDBJ databases">
        <title>Dyadobacter AR-3-8 sp. nov., isolated from arctic soil.</title>
        <authorList>
            <person name="Chaudhary D.K."/>
        </authorList>
    </citation>
    <scope>NUCLEOTIDE SEQUENCE [LARGE SCALE GENOMIC DNA]</scope>
    <source>
        <strain evidence="3 4">AR-3-8</strain>
    </source>
</reference>
<keyword evidence="4" id="KW-1185">Reference proteome</keyword>
<organism evidence="3 4">
    <name type="scientific">Dyadobacter frigoris</name>
    <dbReference type="NCBI Taxonomy" id="2576211"/>
    <lineage>
        <taxon>Bacteria</taxon>
        <taxon>Pseudomonadati</taxon>
        <taxon>Bacteroidota</taxon>
        <taxon>Cytophagia</taxon>
        <taxon>Cytophagales</taxon>
        <taxon>Spirosomataceae</taxon>
        <taxon>Dyadobacter</taxon>
    </lineage>
</organism>
<keyword evidence="1" id="KW-0732">Signal</keyword>
<dbReference type="AlphaFoldDB" id="A0A4U6D0C4"/>
<dbReference type="EMBL" id="SZVO01000011">
    <property type="protein sequence ID" value="TKT89557.1"/>
    <property type="molecule type" value="Genomic_DNA"/>
</dbReference>
<dbReference type="Proteomes" id="UP000304900">
    <property type="component" value="Unassembled WGS sequence"/>
</dbReference>
<sequence length="1184" mass="132468">MIQKLILLFVISSALLTCKKKNQNNLFELLPSGKTGINFSNDLKEDEKLNILTYEYFYNGGGVGVGDINNDGLQDVFMGGNMAESRLFLNKGNLKFEDITNTSGITLADSWSRGISMVDINADGFLDIYVCRAGPRLVNEDFTLRPNLLYINKGNNTFIEEAKKYGLDYAGNTTQAAFFDYDKDGDLDVFLVVNVMERKGPNVIRPKRTDGSALSTDKLYRNDGEINGQIKFTNVSTETNILTEGFGLGVSIVDINEDGWPDVYVSNDYLSNDLLYVNQQNGTFKNEITNYFRHQSYSAMGNDATDIDNDGLVDFVTLDMLPEGNTRRKNMFGLMNYDRFLSEQRMGYQPQFMRNTLQHNNGNRPGTNHPFFSEIGRFSGIQATDWSWSALFADYDNDGKRDLMITNGYPKDITNRDFVVYRMAQYQEQIQSGNINNAPTVQALKEVEGAHVANYLFKNNGDLTFKNQSESWGFDTPSFSNGAAYADLDNDGDLDLIINNIDHEAFVYKNHSDKLPDHHYLRIKLNGTKENPYGFGAKVTLYTKNEKQFIEHSPYRGYQSTVENTLHFGLGKNTKVDSVRVVWPDKKTQLLTNISSDQILKIDYSKATTTQEIKHIIPTPIFQEVSEISGIHYTHKEELYIDFKVQPLLPHLLSQNGPGIAVGDINGDGREDFYIGGAFHHSGSFFIQNAKQKFIEKLLTKEQKFEEDMGTLLFDADLDGDLDLYIVSGSSEFPIDSKYYQDRLYLNDGKGNFKLDPSALPINTTSGSSVNAIDFDKDGDLDLFIGGRLTPGQYPTSPKSSILRNDHGKFTDMTAQICPELKNIGMVTTSLWTDFDNDGWTDLILTGEWMPLTFLKNKNGKLFNITSSTGLTNTNGWWNSLTAGDFDEDGDMDYVAGNVGLNSEERPSVTRPLTMFAKDFDKSGTMDPVMFRYAGESLYPIHPRDEMTSQMNFLKKRFVYYGDYAQAEMKDIFTKDELKDAVKLSCEQMESIFLENLGNGKFKIKALPIAAQLGPVYGSVSGDYNNDGHLDLLLTGNSYAPESISGRLDAFNGLLLTGNGKGDFSPVSSAKSGFLVEGDGKGLAELSLNNGSRLILAAQNNDLLKVFASEKTGKETVKIQPLPTDSRAEITLKNGNKRRHEWNYGSGYLSQSSRVLVIQKESLAGIKIYNSKGAVRIVDISKLK</sequence>
<proteinExistence type="predicted"/>
<protein>
    <submittedName>
        <fullName evidence="3">RNA-binding protein</fullName>
    </submittedName>
</protein>
<feature type="domain" description="ASPIC/UnbV" evidence="2">
    <location>
        <begin position="534"/>
        <end position="600"/>
    </location>
</feature>